<protein>
    <submittedName>
        <fullName evidence="1">Uncharacterized protein</fullName>
    </submittedName>
</protein>
<evidence type="ECO:0000313" key="1">
    <source>
        <dbReference type="EMBL" id="MBW0564427.1"/>
    </source>
</evidence>
<organism evidence="1 2">
    <name type="scientific">Austropuccinia psidii MF-1</name>
    <dbReference type="NCBI Taxonomy" id="1389203"/>
    <lineage>
        <taxon>Eukaryota</taxon>
        <taxon>Fungi</taxon>
        <taxon>Dikarya</taxon>
        <taxon>Basidiomycota</taxon>
        <taxon>Pucciniomycotina</taxon>
        <taxon>Pucciniomycetes</taxon>
        <taxon>Pucciniales</taxon>
        <taxon>Sphaerophragmiaceae</taxon>
        <taxon>Austropuccinia</taxon>
    </lineage>
</organism>
<dbReference type="EMBL" id="AVOT02075809">
    <property type="protein sequence ID" value="MBW0564427.1"/>
    <property type="molecule type" value="Genomic_DNA"/>
</dbReference>
<gene>
    <name evidence="1" type="ORF">O181_104142</name>
</gene>
<name>A0A9Q3PL52_9BASI</name>
<dbReference type="Proteomes" id="UP000765509">
    <property type="component" value="Unassembled WGS sequence"/>
</dbReference>
<accession>A0A9Q3PL52</accession>
<keyword evidence="2" id="KW-1185">Reference proteome</keyword>
<proteinExistence type="predicted"/>
<dbReference type="AlphaFoldDB" id="A0A9Q3PL52"/>
<evidence type="ECO:0000313" key="2">
    <source>
        <dbReference type="Proteomes" id="UP000765509"/>
    </source>
</evidence>
<comment type="caution">
    <text evidence="1">The sequence shown here is derived from an EMBL/GenBank/DDBJ whole genome shotgun (WGS) entry which is preliminary data.</text>
</comment>
<sequence>MPAELDHAVKCRSNQNCTLDDIAKNLPDVRERKNIGKYSSYKSSNLKEKQPLRVEFKDKPREGWQKWLRRKILVKILVQQTIMPEIVQRQRRKCQRRNPPQGILNQTLWVMPSENNVMMAKTQEMNF</sequence>
<reference evidence="1" key="1">
    <citation type="submission" date="2021-03" db="EMBL/GenBank/DDBJ databases">
        <title>Draft genome sequence of rust myrtle Austropuccinia psidii MF-1, a brazilian biotype.</title>
        <authorList>
            <person name="Quecine M.C."/>
            <person name="Pachon D.M.R."/>
            <person name="Bonatelli M.L."/>
            <person name="Correr F.H."/>
            <person name="Franceschini L.M."/>
            <person name="Leite T.F."/>
            <person name="Margarido G.R.A."/>
            <person name="Almeida C.A."/>
            <person name="Ferrarezi J.A."/>
            <person name="Labate C.A."/>
        </authorList>
    </citation>
    <scope>NUCLEOTIDE SEQUENCE</scope>
    <source>
        <strain evidence="1">MF-1</strain>
    </source>
</reference>